<comment type="caution">
    <text evidence="1">The sequence shown here is derived from an EMBL/GenBank/DDBJ whole genome shotgun (WGS) entry which is preliminary data.</text>
</comment>
<evidence type="ECO:0000313" key="1">
    <source>
        <dbReference type="EMBL" id="OPJ81517.1"/>
    </source>
</evidence>
<name>A0A1V4KCB2_PATFA</name>
<evidence type="ECO:0000313" key="2">
    <source>
        <dbReference type="Proteomes" id="UP000190648"/>
    </source>
</evidence>
<gene>
    <name evidence="1" type="ORF">AV530_009948</name>
</gene>
<sequence>MRNFALERTLCWSPVSSFYLTVAGCSCIYLHPPGNKRDLQNMVWFPCFLWRGKEYPSPGNPRDTCMDKLP</sequence>
<protein>
    <submittedName>
        <fullName evidence="1">Uncharacterized protein</fullName>
    </submittedName>
</protein>
<organism evidence="1 2">
    <name type="scientific">Patagioenas fasciata monilis</name>
    <dbReference type="NCBI Taxonomy" id="372326"/>
    <lineage>
        <taxon>Eukaryota</taxon>
        <taxon>Metazoa</taxon>
        <taxon>Chordata</taxon>
        <taxon>Craniata</taxon>
        <taxon>Vertebrata</taxon>
        <taxon>Euteleostomi</taxon>
        <taxon>Archelosauria</taxon>
        <taxon>Archosauria</taxon>
        <taxon>Dinosauria</taxon>
        <taxon>Saurischia</taxon>
        <taxon>Theropoda</taxon>
        <taxon>Coelurosauria</taxon>
        <taxon>Aves</taxon>
        <taxon>Neognathae</taxon>
        <taxon>Neoaves</taxon>
        <taxon>Columbimorphae</taxon>
        <taxon>Columbiformes</taxon>
        <taxon>Columbidae</taxon>
        <taxon>Patagioenas</taxon>
    </lineage>
</organism>
<reference evidence="1 2" key="1">
    <citation type="submission" date="2016-02" db="EMBL/GenBank/DDBJ databases">
        <title>Band-tailed pigeon sequencing and assembly.</title>
        <authorList>
            <person name="Soares A.E."/>
            <person name="Novak B.J."/>
            <person name="Rice E.S."/>
            <person name="O'Connell B."/>
            <person name="Chang D."/>
            <person name="Weber S."/>
            <person name="Shapiro B."/>
        </authorList>
    </citation>
    <scope>NUCLEOTIDE SEQUENCE [LARGE SCALE GENOMIC DNA]</scope>
    <source>
        <strain evidence="1">BTP2013</strain>
        <tissue evidence="1">Blood</tissue>
    </source>
</reference>
<dbReference type="Proteomes" id="UP000190648">
    <property type="component" value="Unassembled WGS sequence"/>
</dbReference>
<dbReference type="PROSITE" id="PS51257">
    <property type="entry name" value="PROKAR_LIPOPROTEIN"/>
    <property type="match status" value="1"/>
</dbReference>
<dbReference type="AlphaFoldDB" id="A0A1V4KCB2"/>
<accession>A0A1V4KCB2</accession>
<proteinExistence type="predicted"/>
<keyword evidence="2" id="KW-1185">Reference proteome</keyword>
<dbReference type="EMBL" id="LSYS01003973">
    <property type="protein sequence ID" value="OPJ81517.1"/>
    <property type="molecule type" value="Genomic_DNA"/>
</dbReference>